<keyword evidence="1" id="KW-0472">Membrane</keyword>
<dbReference type="Proteomes" id="UP001428341">
    <property type="component" value="Unassembled WGS sequence"/>
</dbReference>
<keyword evidence="1" id="KW-0812">Transmembrane</keyword>
<keyword evidence="3" id="KW-1185">Reference proteome</keyword>
<evidence type="ECO:0000256" key="1">
    <source>
        <dbReference type="SAM" id="Phobius"/>
    </source>
</evidence>
<reference evidence="2 3" key="1">
    <citation type="submission" date="2024-05" db="EMBL/GenBank/DDBJ databases">
        <title>Haplotype-resolved chromosome-level genome assembly of Huyou (Citrus changshanensis).</title>
        <authorList>
            <person name="Miao C."/>
            <person name="Chen W."/>
            <person name="Wu Y."/>
            <person name="Wang L."/>
            <person name="Zhao S."/>
            <person name="Grierson D."/>
            <person name="Xu C."/>
            <person name="Chen K."/>
        </authorList>
    </citation>
    <scope>NUCLEOTIDE SEQUENCE [LARGE SCALE GENOMIC DNA]</scope>
    <source>
        <strain evidence="2">01-14</strain>
        <tissue evidence="2">Leaf</tissue>
    </source>
</reference>
<organism evidence="2 3">
    <name type="scientific">Citrus x changshan-huyou</name>
    <dbReference type="NCBI Taxonomy" id="2935761"/>
    <lineage>
        <taxon>Eukaryota</taxon>
        <taxon>Viridiplantae</taxon>
        <taxon>Streptophyta</taxon>
        <taxon>Embryophyta</taxon>
        <taxon>Tracheophyta</taxon>
        <taxon>Spermatophyta</taxon>
        <taxon>Magnoliopsida</taxon>
        <taxon>eudicotyledons</taxon>
        <taxon>Gunneridae</taxon>
        <taxon>Pentapetalae</taxon>
        <taxon>rosids</taxon>
        <taxon>malvids</taxon>
        <taxon>Sapindales</taxon>
        <taxon>Rutaceae</taxon>
        <taxon>Aurantioideae</taxon>
        <taxon>Citrus</taxon>
    </lineage>
</organism>
<feature type="transmembrane region" description="Helical" evidence="1">
    <location>
        <begin position="6"/>
        <end position="25"/>
    </location>
</feature>
<dbReference type="EMBL" id="JBCGBO010000004">
    <property type="protein sequence ID" value="KAK9209036.1"/>
    <property type="molecule type" value="Genomic_DNA"/>
</dbReference>
<evidence type="ECO:0000313" key="3">
    <source>
        <dbReference type="Proteomes" id="UP001428341"/>
    </source>
</evidence>
<sequence>MVVVVVVFVVVVVVLGVCCFGYNGAAHRGNRCPAKGARVHASLDCSAHALAVLPYMAKSESSEIELGMMYFRYVNHFPGRISSMCNLSSIIKVIEQKLTKCQLNLFKKDIFRHFLEC</sequence>
<proteinExistence type="predicted"/>
<evidence type="ECO:0000313" key="2">
    <source>
        <dbReference type="EMBL" id="KAK9209036.1"/>
    </source>
</evidence>
<protein>
    <submittedName>
        <fullName evidence="2">Uncharacterized protein</fullName>
    </submittedName>
</protein>
<keyword evidence="1" id="KW-1133">Transmembrane helix</keyword>
<comment type="caution">
    <text evidence="2">The sequence shown here is derived from an EMBL/GenBank/DDBJ whole genome shotgun (WGS) entry which is preliminary data.</text>
</comment>
<gene>
    <name evidence="2" type="ORF">WN944_001399</name>
</gene>
<dbReference type="AlphaFoldDB" id="A0AAP0QR60"/>
<name>A0AAP0QR60_9ROSI</name>
<accession>A0AAP0QR60</accession>